<dbReference type="EMBL" id="JBFXLR010000056">
    <property type="protein sequence ID" value="KAL2841644.1"/>
    <property type="molecule type" value="Genomic_DNA"/>
</dbReference>
<dbReference type="GeneID" id="98152211"/>
<gene>
    <name evidence="2" type="ORF">BJX68DRAFT_170545</name>
</gene>
<name>A0ABR4JNN2_9EURO</name>
<evidence type="ECO:0000313" key="3">
    <source>
        <dbReference type="Proteomes" id="UP001610444"/>
    </source>
</evidence>
<accession>A0ABR4JNN2</accession>
<protein>
    <submittedName>
        <fullName evidence="2">Uncharacterized protein</fullName>
    </submittedName>
</protein>
<feature type="region of interest" description="Disordered" evidence="1">
    <location>
        <begin position="67"/>
        <end position="98"/>
    </location>
</feature>
<dbReference type="Proteomes" id="UP001610444">
    <property type="component" value="Unassembled WGS sequence"/>
</dbReference>
<dbReference type="RefSeq" id="XP_070894690.1">
    <property type="nucleotide sequence ID" value="XM_071037047.1"/>
</dbReference>
<comment type="caution">
    <text evidence="2">The sequence shown here is derived from an EMBL/GenBank/DDBJ whole genome shotgun (WGS) entry which is preliminary data.</text>
</comment>
<feature type="compositionally biased region" description="Basic and acidic residues" evidence="1">
    <location>
        <begin position="71"/>
        <end position="81"/>
    </location>
</feature>
<evidence type="ECO:0000313" key="2">
    <source>
        <dbReference type="EMBL" id="KAL2841644.1"/>
    </source>
</evidence>
<evidence type="ECO:0000256" key="1">
    <source>
        <dbReference type="SAM" id="MobiDB-lite"/>
    </source>
</evidence>
<sequence length="98" mass="11689">MSNEVNCLEMLYIRRKKASLTPTRLRRSIDVSYEARRLTDRHHHRKQKPSGKTLRRCLPMLGELETQFDGQPKERRREALTKSRCCRSRGRFPHAPRT</sequence>
<keyword evidence="3" id="KW-1185">Reference proteome</keyword>
<feature type="compositionally biased region" description="Basic residues" evidence="1">
    <location>
        <begin position="84"/>
        <end position="98"/>
    </location>
</feature>
<reference evidence="2 3" key="1">
    <citation type="submission" date="2024-07" db="EMBL/GenBank/DDBJ databases">
        <title>Section-level genome sequencing and comparative genomics of Aspergillus sections Usti and Cavernicolus.</title>
        <authorList>
            <consortium name="Lawrence Berkeley National Laboratory"/>
            <person name="Nybo J.L."/>
            <person name="Vesth T.C."/>
            <person name="Theobald S."/>
            <person name="Frisvad J.C."/>
            <person name="Larsen T.O."/>
            <person name="Kjaerboelling I."/>
            <person name="Rothschild-Mancinelli K."/>
            <person name="Lyhne E.K."/>
            <person name="Kogle M.E."/>
            <person name="Barry K."/>
            <person name="Clum A."/>
            <person name="Na H."/>
            <person name="Ledsgaard L."/>
            <person name="Lin J."/>
            <person name="Lipzen A."/>
            <person name="Kuo A."/>
            <person name="Riley R."/>
            <person name="Mondo S."/>
            <person name="LaButti K."/>
            <person name="Haridas S."/>
            <person name="Pangalinan J."/>
            <person name="Salamov A.A."/>
            <person name="Simmons B.A."/>
            <person name="Magnuson J.K."/>
            <person name="Chen J."/>
            <person name="Drula E."/>
            <person name="Henrissat B."/>
            <person name="Wiebenga A."/>
            <person name="Lubbers R.J."/>
            <person name="Gomes A.C."/>
            <person name="Macurrencykelacurrency M.R."/>
            <person name="Stajich J."/>
            <person name="Grigoriev I.V."/>
            <person name="Mortensen U.H."/>
            <person name="De vries R.P."/>
            <person name="Baker S.E."/>
            <person name="Andersen M.R."/>
        </authorList>
    </citation>
    <scope>NUCLEOTIDE SEQUENCE [LARGE SCALE GENOMIC DNA]</scope>
    <source>
        <strain evidence="2 3">CBS 756.74</strain>
    </source>
</reference>
<organism evidence="2 3">
    <name type="scientific">Aspergillus pseudodeflectus</name>
    <dbReference type="NCBI Taxonomy" id="176178"/>
    <lineage>
        <taxon>Eukaryota</taxon>
        <taxon>Fungi</taxon>
        <taxon>Dikarya</taxon>
        <taxon>Ascomycota</taxon>
        <taxon>Pezizomycotina</taxon>
        <taxon>Eurotiomycetes</taxon>
        <taxon>Eurotiomycetidae</taxon>
        <taxon>Eurotiales</taxon>
        <taxon>Aspergillaceae</taxon>
        <taxon>Aspergillus</taxon>
        <taxon>Aspergillus subgen. Nidulantes</taxon>
    </lineage>
</organism>
<proteinExistence type="predicted"/>